<reference evidence="1 2" key="1">
    <citation type="submission" date="2020-02" db="EMBL/GenBank/DDBJ databases">
        <title>Comparative genome analysis reveals the metabolism and evolution of the thermophilic archaeal genus Metallosphaera.</title>
        <authorList>
            <person name="Jiang C."/>
        </authorList>
    </citation>
    <scope>NUCLEOTIDE SEQUENCE [LARGE SCALE GENOMIC DNA]</scope>
    <source>
        <strain evidence="1 2">Ric-A</strain>
    </source>
</reference>
<evidence type="ECO:0000313" key="1">
    <source>
        <dbReference type="EMBL" id="QKR00539.1"/>
    </source>
</evidence>
<keyword evidence="2" id="KW-1185">Reference proteome</keyword>
<name>A0A6N0NY86_9CREN</name>
<gene>
    <name evidence="1" type="ORF">GWK48_09255</name>
</gene>
<accession>A0A6N0NY86</accession>
<dbReference type="Proteomes" id="UP000509301">
    <property type="component" value="Chromosome"/>
</dbReference>
<dbReference type="AlphaFoldDB" id="A0A6N0NY86"/>
<evidence type="ECO:0000313" key="2">
    <source>
        <dbReference type="Proteomes" id="UP000509301"/>
    </source>
</evidence>
<dbReference type="EMBL" id="CP049074">
    <property type="protein sequence ID" value="QKR00539.1"/>
    <property type="molecule type" value="Genomic_DNA"/>
</dbReference>
<protein>
    <submittedName>
        <fullName evidence="1">Uncharacterized protein</fullName>
    </submittedName>
</protein>
<proteinExistence type="predicted"/>
<sequence>MDSTIDLEEFTCSSDPIETIGFLKGKKVIFAISRRSPFYHAIKEKYNVHEVKREGDTIYFMIN</sequence>
<dbReference type="OrthoDB" id="39466at2157"/>
<dbReference type="GeneID" id="55642129"/>
<dbReference type="KEGG" id="mten:GWK48_09255"/>
<organism evidence="1 2">
    <name type="scientific">Metallosphaera tengchongensis</name>
    <dbReference type="NCBI Taxonomy" id="1532350"/>
    <lineage>
        <taxon>Archaea</taxon>
        <taxon>Thermoproteota</taxon>
        <taxon>Thermoprotei</taxon>
        <taxon>Sulfolobales</taxon>
        <taxon>Sulfolobaceae</taxon>
        <taxon>Metallosphaera</taxon>
    </lineage>
</organism>
<dbReference type="RefSeq" id="WP_174631624.1">
    <property type="nucleotide sequence ID" value="NZ_CP049074.1"/>
</dbReference>